<keyword evidence="4" id="KW-1185">Reference proteome</keyword>
<feature type="domain" description="Erythromycin biosynthesis protein CIII-like C-terminal" evidence="2">
    <location>
        <begin position="231"/>
        <end position="366"/>
    </location>
</feature>
<proteinExistence type="predicted"/>
<dbReference type="PANTHER" id="PTHR48050:SF13">
    <property type="entry name" value="STEROL 3-BETA-GLUCOSYLTRANSFERASE UGT80A2"/>
    <property type="match status" value="1"/>
</dbReference>
<evidence type="ECO:0000313" key="3">
    <source>
        <dbReference type="EMBL" id="SMO73411.1"/>
    </source>
</evidence>
<feature type="region of interest" description="Disordered" evidence="1">
    <location>
        <begin position="165"/>
        <end position="218"/>
    </location>
</feature>
<sequence>MRVLVVASPLTGHVLPLVPLALALRDAGAEVVVATAGDGVAACPPELSPVDVAPGLRLGPLFGRLMLRRPLLARREMAGRGGTTAVGLLFGTLGARMAEGVLTTAGQHRPDLVLHESLAPAGAEAAARRSVPSVLVEGNLFDAGVLLAAALATYRPARGLGGLPPPARVLTSSPPSVVGPRTGTPMRAVPWTPDRPFDESFTRPGPRPRLLVSRSTVASPGPDRLMRDAVAAAAGTDLDVVLVRPDRRVTRRRLPPPVRTADWLPFPRVVPAAAGVVHHGGAGTVLTALAAGRPQLVVRGAGDRRTNGDLLAARGAGLAVEPGGITRALLERLVSDPALATAAREVAAEMAAMPAPADVVPDLLALAGR</sequence>
<evidence type="ECO:0000313" key="4">
    <source>
        <dbReference type="Proteomes" id="UP000317484"/>
    </source>
</evidence>
<evidence type="ECO:0000259" key="2">
    <source>
        <dbReference type="Pfam" id="PF06722"/>
    </source>
</evidence>
<dbReference type="Proteomes" id="UP000317484">
    <property type="component" value="Unassembled WGS sequence"/>
</dbReference>
<dbReference type="EMBL" id="FXTJ01000003">
    <property type="protein sequence ID" value="SMO73411.1"/>
    <property type="molecule type" value="Genomic_DNA"/>
</dbReference>
<protein>
    <submittedName>
        <fullName evidence="3">UDP:flavonoid glycosyltransferase YjiC, YdhE family</fullName>
    </submittedName>
</protein>
<reference evidence="3 4" key="1">
    <citation type="submission" date="2017-05" db="EMBL/GenBank/DDBJ databases">
        <authorList>
            <person name="Varghese N."/>
            <person name="Submissions S."/>
        </authorList>
    </citation>
    <scope>NUCLEOTIDE SEQUENCE [LARGE SCALE GENOMIC DNA]</scope>
    <source>
        <strain evidence="3 4">DSM 46834</strain>
    </source>
</reference>
<organism evidence="3 4">
    <name type="scientific">Geodermatophilus aquaeductus</name>
    <dbReference type="NCBI Taxonomy" id="1564161"/>
    <lineage>
        <taxon>Bacteria</taxon>
        <taxon>Bacillati</taxon>
        <taxon>Actinomycetota</taxon>
        <taxon>Actinomycetes</taxon>
        <taxon>Geodermatophilales</taxon>
        <taxon>Geodermatophilaceae</taxon>
        <taxon>Geodermatophilus</taxon>
    </lineage>
</organism>
<dbReference type="GO" id="GO:0016757">
    <property type="term" value="F:glycosyltransferase activity"/>
    <property type="evidence" value="ECO:0007669"/>
    <property type="project" value="UniProtKB-ARBA"/>
</dbReference>
<dbReference type="InterPro" id="IPR010610">
    <property type="entry name" value="EryCIII-like_C"/>
</dbReference>
<name>A0A521DQM8_9ACTN</name>
<dbReference type="SUPFAM" id="SSF53756">
    <property type="entry name" value="UDP-Glycosyltransferase/glycogen phosphorylase"/>
    <property type="match status" value="1"/>
</dbReference>
<dbReference type="InterPro" id="IPR050426">
    <property type="entry name" value="Glycosyltransferase_28"/>
</dbReference>
<accession>A0A521DQM8</accession>
<evidence type="ECO:0000256" key="1">
    <source>
        <dbReference type="SAM" id="MobiDB-lite"/>
    </source>
</evidence>
<dbReference type="PANTHER" id="PTHR48050">
    <property type="entry name" value="STEROL 3-BETA-GLUCOSYLTRANSFERASE"/>
    <property type="match status" value="1"/>
</dbReference>
<dbReference type="RefSeq" id="WP_142458465.1">
    <property type="nucleotide sequence ID" value="NZ_FXTJ01000003.1"/>
</dbReference>
<keyword evidence="3" id="KW-0808">Transferase</keyword>
<gene>
    <name evidence="3" type="ORF">SAMN06273567_103377</name>
</gene>
<dbReference type="Pfam" id="PF06722">
    <property type="entry name" value="EryCIII-like_C"/>
    <property type="match status" value="1"/>
</dbReference>
<dbReference type="AlphaFoldDB" id="A0A521DQM8"/>
<dbReference type="Gene3D" id="3.40.50.2000">
    <property type="entry name" value="Glycogen Phosphorylase B"/>
    <property type="match status" value="2"/>
</dbReference>